<feature type="compositionally biased region" description="Basic residues" evidence="1">
    <location>
        <begin position="194"/>
        <end position="203"/>
    </location>
</feature>
<protein>
    <submittedName>
        <fullName evidence="2">Retrotransposon protein, putative, Ty3-gypsy subclass</fullName>
    </submittedName>
</protein>
<feature type="region of interest" description="Disordered" evidence="1">
    <location>
        <begin position="83"/>
        <end position="255"/>
    </location>
</feature>
<name>Q2QTW6_ORYSJ</name>
<evidence type="ECO:0000256" key="1">
    <source>
        <dbReference type="SAM" id="MobiDB-lite"/>
    </source>
</evidence>
<evidence type="ECO:0000313" key="2">
    <source>
        <dbReference type="EMBL" id="ABA97127.1"/>
    </source>
</evidence>
<feature type="compositionally biased region" description="Basic and acidic residues" evidence="1">
    <location>
        <begin position="13"/>
        <end position="26"/>
    </location>
</feature>
<accession>Q2QTW6</accession>
<dbReference type="EMBL" id="DP000011">
    <property type="protein sequence ID" value="ABA97127.1"/>
    <property type="molecule type" value="Genomic_DNA"/>
</dbReference>
<organism evidence="2">
    <name type="scientific">Oryza sativa subsp. japonica</name>
    <name type="common">Rice</name>
    <dbReference type="NCBI Taxonomy" id="39947"/>
    <lineage>
        <taxon>Eukaryota</taxon>
        <taxon>Viridiplantae</taxon>
        <taxon>Streptophyta</taxon>
        <taxon>Embryophyta</taxon>
        <taxon>Tracheophyta</taxon>
        <taxon>Spermatophyta</taxon>
        <taxon>Magnoliopsida</taxon>
        <taxon>Liliopsida</taxon>
        <taxon>Poales</taxon>
        <taxon>Poaceae</taxon>
        <taxon>BOP clade</taxon>
        <taxon>Oryzoideae</taxon>
        <taxon>Oryzeae</taxon>
        <taxon>Oryzinae</taxon>
        <taxon>Oryza</taxon>
        <taxon>Oryza sativa</taxon>
    </lineage>
</organism>
<feature type="compositionally biased region" description="Low complexity" evidence="1">
    <location>
        <begin position="241"/>
        <end position="255"/>
    </location>
</feature>
<sequence length="255" mass="27309">MPQRCPRWRRRRETTNRARMNGEDDDGYRRCSAEGEAMPRTTSRLRCRRWWRCGRPVHGRGGTGGRTTPARRMERFAAMCGGFRAKPRGGRGGGLRHRAEGGTAAPADARARRKGAAGGDVDEEEGEAGAGDGVPEKFGRRRGLAGKEDGTPVPGEVVATSAGAQGTRQRRAEAESWRQHHGCQRGGTSGGLRGKQRVGRRRGGGCDAGGGDGATGRRSGEEGEAAGGGRRHGRERRTAGRGDTTTGRLGMRLKR</sequence>
<feature type="compositionally biased region" description="Gly residues" evidence="1">
    <location>
        <begin position="205"/>
        <end position="214"/>
    </location>
</feature>
<gene>
    <name evidence="2" type="ordered locus">LOC_Os12g18280</name>
</gene>
<feature type="compositionally biased region" description="Gly residues" evidence="1">
    <location>
        <begin position="184"/>
        <end position="193"/>
    </location>
</feature>
<reference evidence="2" key="2">
    <citation type="submission" date="2005-04" db="EMBL/GenBank/DDBJ databases">
        <authorList>
            <person name="Buell C.R."/>
            <person name="Wing R.A."/>
            <person name="McCombie W.A."/>
            <person name="Ouyang S."/>
        </authorList>
    </citation>
    <scope>NUCLEOTIDE SEQUENCE</scope>
</reference>
<proteinExistence type="predicted"/>
<reference evidence="2" key="3">
    <citation type="submission" date="2006-01" db="EMBL/GenBank/DDBJ databases">
        <authorList>
            <person name="Buell R."/>
        </authorList>
    </citation>
    <scope>NUCLEOTIDE SEQUENCE</scope>
</reference>
<feature type="region of interest" description="Disordered" evidence="1">
    <location>
        <begin position="1"/>
        <end position="26"/>
    </location>
</feature>
<dbReference type="AlphaFoldDB" id="Q2QTW6"/>
<feature type="compositionally biased region" description="Basic residues" evidence="1">
    <location>
        <begin position="1"/>
        <end position="12"/>
    </location>
</feature>
<reference evidence="2" key="1">
    <citation type="journal article" date="2005" name="BMC Biol.">
        <title>The sequence of rice chromosomes 11 and 12, rich in disease resistance genes and recent gene duplications.</title>
        <authorList>
            <consortium name="The rice chromosomes 11 and 12 sequencing consortia"/>
        </authorList>
    </citation>
    <scope>NUCLEOTIDE SEQUENCE [LARGE SCALE GENOMIC DNA]</scope>
</reference>